<reference evidence="1 2" key="1">
    <citation type="submission" date="2016-04" db="EMBL/GenBank/DDBJ databases">
        <authorList>
            <person name="Chen L."/>
            <person name="Zhuang W."/>
            <person name="Wang G."/>
        </authorList>
    </citation>
    <scope>NUCLEOTIDE SEQUENCE [LARGE SCALE GENOMIC DNA]</scope>
    <source>
        <strain evidence="2">GR20</strain>
    </source>
</reference>
<evidence type="ECO:0008006" key="3">
    <source>
        <dbReference type="Google" id="ProtNLM"/>
    </source>
</evidence>
<accession>A0ABX3P353</accession>
<dbReference type="InterPro" id="IPR029016">
    <property type="entry name" value="GAF-like_dom_sf"/>
</dbReference>
<name>A0ABX3P353_9BACT</name>
<proteinExistence type="predicted"/>
<dbReference type="EMBL" id="LWBO01000002">
    <property type="protein sequence ID" value="OQP53833.1"/>
    <property type="molecule type" value="Genomic_DNA"/>
</dbReference>
<dbReference type="RefSeq" id="WP_014223380.1">
    <property type="nucleotide sequence ID" value="NZ_LWBO01000002.1"/>
</dbReference>
<comment type="caution">
    <text evidence="1">The sequence shown here is derived from an EMBL/GenBank/DDBJ whole genome shotgun (WGS) entry which is preliminary data.</text>
</comment>
<keyword evidence="2" id="KW-1185">Reference proteome</keyword>
<sequence length="788" mass="90720">MQTMTININEKFSLTNLDTAFSLRPFTNFLKKSLKHDSSLKDKLTAFLLEKLGEFPELEGDVPLDNLDKYRDVLELIFVSMSNVTEDETRLPWALGMPLRPHFVYGTDAFQKLMVDTKNSKLKKAVIEGGEEMMRLRNLRIAYTFILERIYNFAPFHKNEIIHSYIDEETGLIRHLKINIDTRFIEVIPVGEIPDLSAVTATGHIDEDHGFEKLERVLPLELFKFRGMSVVTISDETAKYAVETIKNTIVNLHRKEEDRCHHDVTKSLKTLVQNDAIDFNVTPLFRINDKLVLPHMHELRSVMMGDNEECSSGAARSAYQAFAEAYIKNPRPLIYKTISTKEAKLYPFLSACTRTGIQSFIVLPLYYNNNLAGMLEIYTRKPGILDEKVLALLEPAYPVLAQLVQLSIDDFDSAIDGVIKEKFTSLQPAVQWKFNEAAWNYLQEVEYNGKGKIETVGFESVYPLYGAVDIRNSTVERNRAQLSDLQHQFAILLETLQEVKKHYSLALTDEMIYKCRKWKNTLDDSLTPHSEVKLTDFLEKEAVSFLKHFKLTHPGSASIVEKYFAATEEMTGSAWTNRRELEESMQSVNTAVNNYLDLMKDELQQSYPCYFERFRTDGVEYDIYIGQAIAPQKPFDVLYLKNLRLWQISSMAAIAKITHNLLPNLSKPLQTTQLIFIHSNTIDISFRNDERRFDAEGGYNIRYQVIKKRIDKVHVADTNERLTQPGKIALVYFNRRDADEYISHIQYLQEQGILLNDLEFLDLEELQGVAGLKALRVGINLEYDQEIA</sequence>
<evidence type="ECO:0000313" key="1">
    <source>
        <dbReference type="EMBL" id="OQP53833.1"/>
    </source>
</evidence>
<organism evidence="1 2">
    <name type="scientific">Niastella koreensis</name>
    <dbReference type="NCBI Taxonomy" id="354356"/>
    <lineage>
        <taxon>Bacteria</taxon>
        <taxon>Pseudomonadati</taxon>
        <taxon>Bacteroidota</taxon>
        <taxon>Chitinophagia</taxon>
        <taxon>Chitinophagales</taxon>
        <taxon>Chitinophagaceae</taxon>
        <taxon>Niastella</taxon>
    </lineage>
</organism>
<protein>
    <recommendedName>
        <fullName evidence="3">GAF domain-containing protein</fullName>
    </recommendedName>
</protein>
<evidence type="ECO:0000313" key="2">
    <source>
        <dbReference type="Proteomes" id="UP000192277"/>
    </source>
</evidence>
<dbReference type="Proteomes" id="UP000192277">
    <property type="component" value="Unassembled WGS sequence"/>
</dbReference>
<dbReference type="SUPFAM" id="SSF55781">
    <property type="entry name" value="GAF domain-like"/>
    <property type="match status" value="1"/>
</dbReference>
<gene>
    <name evidence="1" type="ORF">A4D02_19225</name>
</gene>
<dbReference type="Gene3D" id="3.30.450.40">
    <property type="match status" value="1"/>
</dbReference>